<evidence type="ECO:0000313" key="1">
    <source>
        <dbReference type="EMBL" id="OMH85922.1"/>
    </source>
</evidence>
<dbReference type="Proteomes" id="UP000188320">
    <property type="component" value="Unassembled WGS sequence"/>
</dbReference>
<keyword evidence="2" id="KW-1185">Reference proteome</keyword>
<organism evidence="1 2">
    <name type="scientific">Zancudomyces culisetae</name>
    <name type="common">Gut fungus</name>
    <name type="synonym">Smittium culisetae</name>
    <dbReference type="NCBI Taxonomy" id="1213189"/>
    <lineage>
        <taxon>Eukaryota</taxon>
        <taxon>Fungi</taxon>
        <taxon>Fungi incertae sedis</taxon>
        <taxon>Zoopagomycota</taxon>
        <taxon>Kickxellomycotina</taxon>
        <taxon>Harpellomycetes</taxon>
        <taxon>Harpellales</taxon>
        <taxon>Legeriomycetaceae</taxon>
        <taxon>Zancudomyces</taxon>
    </lineage>
</organism>
<comment type="caution">
    <text evidence="1">The sequence shown here is derived from an EMBL/GenBank/DDBJ whole genome shotgun (WGS) entry which is preliminary data.</text>
</comment>
<gene>
    <name evidence="1" type="ORF">AX774_g503</name>
</gene>
<protein>
    <submittedName>
        <fullName evidence="1">Uncharacterized protein</fullName>
    </submittedName>
</protein>
<dbReference type="AlphaFoldDB" id="A0A1R1PY95"/>
<proteinExistence type="predicted"/>
<dbReference type="EMBL" id="LSSK01000028">
    <property type="protein sequence ID" value="OMH85922.1"/>
    <property type="molecule type" value="Genomic_DNA"/>
</dbReference>
<reference evidence="2" key="1">
    <citation type="submission" date="2017-01" db="EMBL/GenBank/DDBJ databases">
        <authorList>
            <person name="Wang Y."/>
            <person name="White M."/>
            <person name="Kvist S."/>
            <person name="Moncalvo J.-M."/>
        </authorList>
    </citation>
    <scope>NUCLEOTIDE SEQUENCE [LARGE SCALE GENOMIC DNA]</scope>
    <source>
        <strain evidence="2">COL-18-3</strain>
    </source>
</reference>
<sequence length="82" mass="8733">MFIFLFILVPTSASIIPCKNVFPFPAPLLFACSLGSSASLSPSEKISGEIAPNSGASSPTLPLLVEICLPSRRSFLFIFLQS</sequence>
<name>A0A1R1PY95_ZANCU</name>
<accession>A0A1R1PY95</accession>
<evidence type="ECO:0000313" key="2">
    <source>
        <dbReference type="Proteomes" id="UP000188320"/>
    </source>
</evidence>